<evidence type="ECO:0000313" key="2">
    <source>
        <dbReference type="EMBL" id="KAF3540681.1"/>
    </source>
</evidence>
<feature type="compositionally biased region" description="Polar residues" evidence="1">
    <location>
        <begin position="112"/>
        <end position="132"/>
    </location>
</feature>
<dbReference type="Proteomes" id="UP000712600">
    <property type="component" value="Unassembled WGS sequence"/>
</dbReference>
<evidence type="ECO:0000256" key="1">
    <source>
        <dbReference type="SAM" id="MobiDB-lite"/>
    </source>
</evidence>
<feature type="region of interest" description="Disordered" evidence="1">
    <location>
        <begin position="102"/>
        <end position="178"/>
    </location>
</feature>
<name>A0A8S9QIW5_BRACR</name>
<comment type="caution">
    <text evidence="2">The sequence shown here is derived from an EMBL/GenBank/DDBJ whole genome shotgun (WGS) entry which is preliminary data.</text>
</comment>
<feature type="compositionally biased region" description="Low complexity" evidence="1">
    <location>
        <begin position="60"/>
        <end position="74"/>
    </location>
</feature>
<gene>
    <name evidence="2" type="ORF">F2Q69_00024690</name>
</gene>
<dbReference type="AlphaFoldDB" id="A0A8S9QIW5"/>
<accession>A0A8S9QIW5</accession>
<dbReference type="EMBL" id="QGKX02001290">
    <property type="protein sequence ID" value="KAF3540681.1"/>
    <property type="molecule type" value="Genomic_DNA"/>
</dbReference>
<protein>
    <submittedName>
        <fullName evidence="2">Uncharacterized protein</fullName>
    </submittedName>
</protein>
<evidence type="ECO:0000313" key="3">
    <source>
        <dbReference type="Proteomes" id="UP000712600"/>
    </source>
</evidence>
<reference evidence="2" key="1">
    <citation type="submission" date="2019-12" db="EMBL/GenBank/DDBJ databases">
        <title>Genome sequencing and annotation of Brassica cretica.</title>
        <authorList>
            <person name="Studholme D.J."/>
            <person name="Sarris P."/>
        </authorList>
    </citation>
    <scope>NUCLEOTIDE SEQUENCE</scope>
    <source>
        <strain evidence="2">PFS-109/04</strain>
        <tissue evidence="2">Leaf</tissue>
    </source>
</reference>
<feature type="compositionally biased region" description="Low complexity" evidence="1">
    <location>
        <begin position="139"/>
        <end position="154"/>
    </location>
</feature>
<proteinExistence type="predicted"/>
<organism evidence="2 3">
    <name type="scientific">Brassica cretica</name>
    <name type="common">Mustard</name>
    <dbReference type="NCBI Taxonomy" id="69181"/>
    <lineage>
        <taxon>Eukaryota</taxon>
        <taxon>Viridiplantae</taxon>
        <taxon>Streptophyta</taxon>
        <taxon>Embryophyta</taxon>
        <taxon>Tracheophyta</taxon>
        <taxon>Spermatophyta</taxon>
        <taxon>Magnoliopsida</taxon>
        <taxon>eudicotyledons</taxon>
        <taxon>Gunneridae</taxon>
        <taxon>Pentapetalae</taxon>
        <taxon>rosids</taxon>
        <taxon>malvids</taxon>
        <taxon>Brassicales</taxon>
        <taxon>Brassicaceae</taxon>
        <taxon>Brassiceae</taxon>
        <taxon>Brassica</taxon>
    </lineage>
</organism>
<feature type="region of interest" description="Disordered" evidence="1">
    <location>
        <begin position="19"/>
        <end position="74"/>
    </location>
</feature>
<sequence length="178" mass="20145">MASGRKRLWNLAAATHPTYGETFLDRTDRSDSSSGTASTQEHVPESQSQGRSSAHEHVSPAQYELPPYYPQYEADYQPQYEADFLPQDFGTWQLTHPTYGETFLDRTDRSDSSFGTASTQEHVPESQSQGRSSAHEHVPPAQYELPPYYPQYEADYQPHCQPSHFRAPGRQPGQQNPP</sequence>